<feature type="domain" description="DNA ligase ATP-dependent C-terminal" evidence="6">
    <location>
        <begin position="219"/>
        <end position="336"/>
    </location>
</feature>
<dbReference type="Gene3D" id="3.30.470.30">
    <property type="entry name" value="DNA ligase/mRNA capping enzyme"/>
    <property type="match status" value="1"/>
</dbReference>
<keyword evidence="3 7" id="KW-0436">Ligase</keyword>
<dbReference type="GO" id="GO:0006310">
    <property type="term" value="P:DNA recombination"/>
    <property type="evidence" value="ECO:0007669"/>
    <property type="project" value="InterPro"/>
</dbReference>
<dbReference type="PROSITE" id="PS00697">
    <property type="entry name" value="DNA_LIGASE_A1"/>
    <property type="match status" value="1"/>
</dbReference>
<dbReference type="InterPro" id="IPR012340">
    <property type="entry name" value="NA-bd_OB-fold"/>
</dbReference>
<dbReference type="Pfam" id="PF04679">
    <property type="entry name" value="DNA_ligase_A_C"/>
    <property type="match status" value="1"/>
</dbReference>
<dbReference type="EC" id="6.5.1.1" evidence="2"/>
<comment type="catalytic activity">
    <reaction evidence="4">
        <text>ATP + (deoxyribonucleotide)n-3'-hydroxyl + 5'-phospho-(deoxyribonucleotide)m = (deoxyribonucleotide)n+m + AMP + diphosphate.</text>
        <dbReference type="EC" id="6.5.1.1"/>
    </reaction>
</comment>
<comment type="similarity">
    <text evidence="1">Belongs to the ATP-dependent DNA ligase family.</text>
</comment>
<evidence type="ECO:0000313" key="7">
    <source>
        <dbReference type="EMBL" id="XBH15575.1"/>
    </source>
</evidence>
<organism evidence="7">
    <name type="scientific">Telmatobacter sp. DSM 110680</name>
    <dbReference type="NCBI Taxonomy" id="3036704"/>
    <lineage>
        <taxon>Bacteria</taxon>
        <taxon>Pseudomonadati</taxon>
        <taxon>Acidobacteriota</taxon>
        <taxon>Terriglobia</taxon>
        <taxon>Terriglobales</taxon>
        <taxon>Acidobacteriaceae</taxon>
        <taxon>Telmatobacter</taxon>
    </lineage>
</organism>
<dbReference type="GO" id="GO:0005524">
    <property type="term" value="F:ATP binding"/>
    <property type="evidence" value="ECO:0007669"/>
    <property type="project" value="InterPro"/>
</dbReference>
<dbReference type="PANTHER" id="PTHR45674:SF4">
    <property type="entry name" value="DNA LIGASE 1"/>
    <property type="match status" value="1"/>
</dbReference>
<reference evidence="7" key="1">
    <citation type="submission" date="2023-03" db="EMBL/GenBank/DDBJ databases">
        <title>Edaphobacter sp.</title>
        <authorList>
            <person name="Huber K.J."/>
            <person name="Papendorf J."/>
            <person name="Pilke C."/>
            <person name="Bunk B."/>
            <person name="Sproeer C."/>
            <person name="Pester M."/>
        </authorList>
    </citation>
    <scope>NUCLEOTIDE SEQUENCE</scope>
    <source>
        <strain evidence="7">DSM 110680</strain>
    </source>
</reference>
<feature type="domain" description="ATP-dependent DNA ligase family profile" evidence="5">
    <location>
        <begin position="11"/>
        <end position="199"/>
    </location>
</feature>
<evidence type="ECO:0000259" key="5">
    <source>
        <dbReference type="Pfam" id="PF01068"/>
    </source>
</evidence>
<sequence>MNLVVNPPILPMLAKRVDEIPAEGKWIFEPKWDGFRVLIFRDGDEVLIQSRDEKSLNRYFPEMIDPLRKQLPLKCVLDGELVIATDGRLDFDALQLRIHPAASRVKLLASQSPASCIFFDLLSEGTRDLRSLPFRERRVGLESLLKSGEPPLHITPATEDRKTALDWFRRFEGAGLDGVIAKPVDLSYQPDKRVMLKIKHERDCDCVVAGFRWYKQAAGREIGSLLLGLYDDAKALQHVGVCSSFTAEKRRELLDFLTPYRKNALDDHPWKSWENPAVQNDSAEHRMPGGKSRWSQGKDLSWEPLRPELVVEVSYEHMQSGRFRHMAHFRHWRNDRKPATCTFAQLEVVPPEELKTIFANGR</sequence>
<dbReference type="InterPro" id="IPR050191">
    <property type="entry name" value="ATP-dep_DNA_ligase"/>
</dbReference>
<dbReference type="InterPro" id="IPR012309">
    <property type="entry name" value="DNA_ligase_ATP-dep_C"/>
</dbReference>
<dbReference type="NCBIfam" id="NF006078">
    <property type="entry name" value="PRK08224.1"/>
    <property type="match status" value="1"/>
</dbReference>
<dbReference type="CDD" id="cd07970">
    <property type="entry name" value="OBF_DNA_ligase_LigC"/>
    <property type="match status" value="1"/>
</dbReference>
<dbReference type="EMBL" id="CP121196">
    <property type="protein sequence ID" value="XBH15575.1"/>
    <property type="molecule type" value="Genomic_DNA"/>
</dbReference>
<protein>
    <recommendedName>
        <fullName evidence="2">DNA ligase (ATP)</fullName>
        <ecNumber evidence="2">6.5.1.1</ecNumber>
    </recommendedName>
</protein>
<dbReference type="SUPFAM" id="SSF50249">
    <property type="entry name" value="Nucleic acid-binding proteins"/>
    <property type="match status" value="1"/>
</dbReference>
<name>A0AAU7DES0_9BACT</name>
<gene>
    <name evidence="7" type="ORF">P8935_13450</name>
</gene>
<dbReference type="CDD" id="cd07905">
    <property type="entry name" value="Adenylation_DNA_ligase_LigC"/>
    <property type="match status" value="1"/>
</dbReference>
<evidence type="ECO:0000256" key="4">
    <source>
        <dbReference type="ARBA" id="ARBA00034003"/>
    </source>
</evidence>
<dbReference type="InterPro" id="IPR012310">
    <property type="entry name" value="DNA_ligase_ATP-dep_cent"/>
</dbReference>
<evidence type="ECO:0000256" key="3">
    <source>
        <dbReference type="ARBA" id="ARBA00022598"/>
    </source>
</evidence>
<dbReference type="PANTHER" id="PTHR45674">
    <property type="entry name" value="DNA LIGASE 1/3 FAMILY MEMBER"/>
    <property type="match status" value="1"/>
</dbReference>
<dbReference type="Gene3D" id="2.40.50.140">
    <property type="entry name" value="Nucleic acid-binding proteins"/>
    <property type="match status" value="1"/>
</dbReference>
<proteinExistence type="inferred from homology"/>
<dbReference type="SUPFAM" id="SSF56091">
    <property type="entry name" value="DNA ligase/mRNA capping enzyme, catalytic domain"/>
    <property type="match status" value="1"/>
</dbReference>
<dbReference type="InterPro" id="IPR044117">
    <property type="entry name" value="OBF_LigC-like"/>
</dbReference>
<dbReference type="InterPro" id="IPR044119">
    <property type="entry name" value="Adenylation_LigC-like"/>
</dbReference>
<evidence type="ECO:0000256" key="1">
    <source>
        <dbReference type="ARBA" id="ARBA00007572"/>
    </source>
</evidence>
<evidence type="ECO:0000256" key="2">
    <source>
        <dbReference type="ARBA" id="ARBA00012727"/>
    </source>
</evidence>
<dbReference type="Pfam" id="PF01068">
    <property type="entry name" value="DNA_ligase_A_M"/>
    <property type="match status" value="1"/>
</dbReference>
<evidence type="ECO:0000259" key="6">
    <source>
        <dbReference type="Pfam" id="PF04679"/>
    </source>
</evidence>
<dbReference type="GO" id="GO:0003910">
    <property type="term" value="F:DNA ligase (ATP) activity"/>
    <property type="evidence" value="ECO:0007669"/>
    <property type="project" value="UniProtKB-EC"/>
</dbReference>
<accession>A0AAU7DES0</accession>
<dbReference type="RefSeq" id="WP_348260808.1">
    <property type="nucleotide sequence ID" value="NZ_CP121196.1"/>
</dbReference>
<dbReference type="InterPro" id="IPR016059">
    <property type="entry name" value="DNA_ligase_ATP-dep_CS"/>
</dbReference>
<dbReference type="AlphaFoldDB" id="A0AAU7DES0"/>
<dbReference type="GO" id="GO:0006281">
    <property type="term" value="P:DNA repair"/>
    <property type="evidence" value="ECO:0007669"/>
    <property type="project" value="InterPro"/>
</dbReference>